<evidence type="ECO:0008006" key="5">
    <source>
        <dbReference type="Google" id="ProtNLM"/>
    </source>
</evidence>
<reference evidence="1" key="1">
    <citation type="journal article" date="2014" name="Int. J. Syst. Evol. Microbiol.">
        <title>Complete genome of a new Firmicutes species belonging to the dominant human colonic microbiota ('Ruminococcus bicirculans') reveals two chromosomes and a selective capacity to utilize plant glucans.</title>
        <authorList>
            <consortium name="NISC Comparative Sequencing Program"/>
            <person name="Wegmann U."/>
            <person name="Louis P."/>
            <person name="Goesmann A."/>
            <person name="Henrissat B."/>
            <person name="Duncan S.H."/>
            <person name="Flint H.J."/>
        </authorList>
    </citation>
    <scope>NUCLEOTIDE SEQUENCE</scope>
    <source>
        <strain evidence="1">KCTC 62575</strain>
    </source>
</reference>
<organism evidence="2 3">
    <name type="scientific">Acinetobacter sichuanensis</name>
    <dbReference type="NCBI Taxonomy" id="2136183"/>
    <lineage>
        <taxon>Bacteria</taxon>
        <taxon>Pseudomonadati</taxon>
        <taxon>Pseudomonadota</taxon>
        <taxon>Gammaproteobacteria</taxon>
        <taxon>Moraxellales</taxon>
        <taxon>Moraxellaceae</taxon>
        <taxon>Acinetobacter</taxon>
    </lineage>
</organism>
<dbReference type="OrthoDB" id="6288344at2"/>
<evidence type="ECO:0000313" key="4">
    <source>
        <dbReference type="Proteomes" id="UP001595455"/>
    </source>
</evidence>
<reference evidence="2 3" key="2">
    <citation type="submission" date="2018-08" db="EMBL/GenBank/DDBJ databases">
        <title>The draft genome of Acinetobacter sichuanensis strain WCHAc060041.</title>
        <authorList>
            <person name="Qin J."/>
            <person name="Feng Y."/>
            <person name="Zong Z."/>
        </authorList>
    </citation>
    <scope>NUCLEOTIDE SEQUENCE [LARGE SCALE GENOMIC DNA]</scope>
    <source>
        <strain evidence="2 3">WCHAc060041</strain>
    </source>
</reference>
<dbReference type="Proteomes" id="UP001595455">
    <property type="component" value="Unassembled WGS sequence"/>
</dbReference>
<evidence type="ECO:0000313" key="2">
    <source>
        <dbReference type="EMBL" id="RFC84881.1"/>
    </source>
</evidence>
<evidence type="ECO:0000313" key="1">
    <source>
        <dbReference type="EMBL" id="MFC2993936.1"/>
    </source>
</evidence>
<name>A0A371YTU1_9GAMM</name>
<evidence type="ECO:0000313" key="3">
    <source>
        <dbReference type="Proteomes" id="UP000240957"/>
    </source>
</evidence>
<reference evidence="4" key="3">
    <citation type="journal article" date="2019" name="Int. J. Syst. Evol. Microbiol.">
        <title>The Global Catalogue of Microorganisms (GCM) 10K type strain sequencing project: providing services to taxonomists for standard genome sequencing and annotation.</title>
        <authorList>
            <consortium name="The Broad Institute Genomics Platform"/>
            <consortium name="The Broad Institute Genome Sequencing Center for Infectious Disease"/>
            <person name="Wu L."/>
            <person name="Ma J."/>
        </authorList>
    </citation>
    <scope>NUCLEOTIDE SEQUENCE [LARGE SCALE GENOMIC DNA]</scope>
    <source>
        <strain evidence="4">KCTC 62575</strain>
    </source>
</reference>
<dbReference type="Proteomes" id="UP000240957">
    <property type="component" value="Unassembled WGS sequence"/>
</dbReference>
<protein>
    <recommendedName>
        <fullName evidence="5">DUF4238 domain-containing protein</fullName>
    </recommendedName>
</protein>
<dbReference type="AlphaFoldDB" id="A0A371YTU1"/>
<sequence>MFNNKTRNQHYVSQVEQKLNCIDPSIDKKKRRIYEFESLNRDTQEYKICVEDGVKIEKNLTFNDLYSLEIFDDGTRDNFEKYFCKLEEKIEELTKEVLASEQLDKEILLTLFNAKLMNVIRNPYCILSTINTYFNLCNYTPLDQNLAHYFEKIDTLKVPESVLSEFSINQIQFTKWLKIIFYMVVPIRLSNGNYLNFAPEIIKNIFNPENICIGIHLATHDKEVCLLSDRGHVDWSAALQGDGFGYEFNLTKNAFIHFIFIENNLDNLSKFMHIPADILATMKNRGVNKIESFSLRINKFVNDDEVFKSYNSRVMYQCHNYFYAADKNFLK</sequence>
<comment type="caution">
    <text evidence="2">The sequence shown here is derived from an EMBL/GenBank/DDBJ whole genome shotgun (WGS) entry which is preliminary data.</text>
</comment>
<reference evidence="1" key="4">
    <citation type="submission" date="2024-09" db="EMBL/GenBank/DDBJ databases">
        <authorList>
            <person name="Sun Q."/>
            <person name="Mori K."/>
        </authorList>
    </citation>
    <scope>NUCLEOTIDE SEQUENCE</scope>
    <source>
        <strain evidence="1">KCTC 62575</strain>
    </source>
</reference>
<dbReference type="EMBL" id="PYIX02000003">
    <property type="protein sequence ID" value="RFC84881.1"/>
    <property type="molecule type" value="Genomic_DNA"/>
</dbReference>
<accession>A0A371YTU1</accession>
<keyword evidence="4" id="KW-1185">Reference proteome</keyword>
<gene>
    <name evidence="1" type="ORF">ACFODO_01365</name>
    <name evidence="2" type="ORF">C9E89_002875</name>
</gene>
<proteinExistence type="predicted"/>
<dbReference type="EMBL" id="JBHRSF010000003">
    <property type="protein sequence ID" value="MFC2993936.1"/>
    <property type="molecule type" value="Genomic_DNA"/>
</dbReference>
<dbReference type="RefSeq" id="WP_107006943.1">
    <property type="nucleotide sequence ID" value="NZ_JBHRSF010000003.1"/>
</dbReference>